<sequence>MLTSKLLATRLLLSRRPTTPAMSCENCFKGYILPGLPVGSIVHGDYYSPAETPTDPKKALILLTDIFGLDLVNSKLLADYFAKTLAVDVWVPDLFDGHPPVTVDELEPITPDRAGVTMPWGTTLRFLWLMIPRIFKFYALRASLCDARVHASIAKIKAEKGYDTIGAVGYCYGGAAAARLAGTDLVKTVVITHPSVPSDEQVKAIKVPTSWACAEEDARFPSKHRDRVEALLQARKQDGAPDATEFEFTVYKGTAHGFAARPNLALPEIREAFEGAREQAVQWFRKTL</sequence>
<keyword evidence="2" id="KW-1185">Reference proteome</keyword>
<keyword evidence="1" id="KW-0378">Hydrolase</keyword>
<evidence type="ECO:0000313" key="2">
    <source>
        <dbReference type="Proteomes" id="UP000814140"/>
    </source>
</evidence>
<name>A0ACB8SIM9_9AGAM</name>
<proteinExistence type="predicted"/>
<protein>
    <submittedName>
        <fullName evidence="1">Dienelactone hydrolase endo-1-3,1,4-beta-D-glucanase</fullName>
    </submittedName>
</protein>
<evidence type="ECO:0000313" key="1">
    <source>
        <dbReference type="EMBL" id="KAI0056285.1"/>
    </source>
</evidence>
<reference evidence="1" key="2">
    <citation type="journal article" date="2022" name="New Phytol.">
        <title>Evolutionary transition to the ectomycorrhizal habit in the genomes of a hyperdiverse lineage of mushroom-forming fungi.</title>
        <authorList>
            <person name="Looney B."/>
            <person name="Miyauchi S."/>
            <person name="Morin E."/>
            <person name="Drula E."/>
            <person name="Courty P.E."/>
            <person name="Kohler A."/>
            <person name="Kuo A."/>
            <person name="LaButti K."/>
            <person name="Pangilinan J."/>
            <person name="Lipzen A."/>
            <person name="Riley R."/>
            <person name="Andreopoulos W."/>
            <person name="He G."/>
            <person name="Johnson J."/>
            <person name="Nolan M."/>
            <person name="Tritt A."/>
            <person name="Barry K.W."/>
            <person name="Grigoriev I.V."/>
            <person name="Nagy L.G."/>
            <person name="Hibbett D."/>
            <person name="Henrissat B."/>
            <person name="Matheny P.B."/>
            <person name="Labbe J."/>
            <person name="Martin F.M."/>
        </authorList>
    </citation>
    <scope>NUCLEOTIDE SEQUENCE</scope>
    <source>
        <strain evidence="1">HHB10654</strain>
    </source>
</reference>
<accession>A0ACB8SIM9</accession>
<comment type="caution">
    <text evidence="1">The sequence shown here is derived from an EMBL/GenBank/DDBJ whole genome shotgun (WGS) entry which is preliminary data.</text>
</comment>
<dbReference type="EMBL" id="MU277267">
    <property type="protein sequence ID" value="KAI0056285.1"/>
    <property type="molecule type" value="Genomic_DNA"/>
</dbReference>
<reference evidence="1" key="1">
    <citation type="submission" date="2021-03" db="EMBL/GenBank/DDBJ databases">
        <authorList>
            <consortium name="DOE Joint Genome Institute"/>
            <person name="Ahrendt S."/>
            <person name="Looney B.P."/>
            <person name="Miyauchi S."/>
            <person name="Morin E."/>
            <person name="Drula E."/>
            <person name="Courty P.E."/>
            <person name="Chicoki N."/>
            <person name="Fauchery L."/>
            <person name="Kohler A."/>
            <person name="Kuo A."/>
            <person name="Labutti K."/>
            <person name="Pangilinan J."/>
            <person name="Lipzen A."/>
            <person name="Riley R."/>
            <person name="Andreopoulos W."/>
            <person name="He G."/>
            <person name="Johnson J."/>
            <person name="Barry K.W."/>
            <person name="Grigoriev I.V."/>
            <person name="Nagy L."/>
            <person name="Hibbett D."/>
            <person name="Henrissat B."/>
            <person name="Matheny P.B."/>
            <person name="Labbe J."/>
            <person name="Martin F."/>
        </authorList>
    </citation>
    <scope>NUCLEOTIDE SEQUENCE</scope>
    <source>
        <strain evidence="1">HHB10654</strain>
    </source>
</reference>
<gene>
    <name evidence="1" type="ORF">BV25DRAFT_1636259</name>
</gene>
<dbReference type="Proteomes" id="UP000814140">
    <property type="component" value="Unassembled WGS sequence"/>
</dbReference>
<organism evidence="1 2">
    <name type="scientific">Artomyces pyxidatus</name>
    <dbReference type="NCBI Taxonomy" id="48021"/>
    <lineage>
        <taxon>Eukaryota</taxon>
        <taxon>Fungi</taxon>
        <taxon>Dikarya</taxon>
        <taxon>Basidiomycota</taxon>
        <taxon>Agaricomycotina</taxon>
        <taxon>Agaricomycetes</taxon>
        <taxon>Russulales</taxon>
        <taxon>Auriscalpiaceae</taxon>
        <taxon>Artomyces</taxon>
    </lineage>
</organism>